<evidence type="ECO:0008006" key="3">
    <source>
        <dbReference type="Google" id="ProtNLM"/>
    </source>
</evidence>
<dbReference type="OrthoDB" id="1157001at2"/>
<dbReference type="Proteomes" id="UP000240912">
    <property type="component" value="Unassembled WGS sequence"/>
</dbReference>
<dbReference type="SUPFAM" id="SSF51197">
    <property type="entry name" value="Clavaminate synthase-like"/>
    <property type="match status" value="1"/>
</dbReference>
<keyword evidence="2" id="KW-1185">Reference proteome</keyword>
<dbReference type="GO" id="GO:0016706">
    <property type="term" value="F:2-oxoglutarate-dependent dioxygenase activity"/>
    <property type="evidence" value="ECO:0007669"/>
    <property type="project" value="UniProtKB-ARBA"/>
</dbReference>
<evidence type="ECO:0000313" key="1">
    <source>
        <dbReference type="EMBL" id="PST83179.1"/>
    </source>
</evidence>
<dbReference type="AlphaFoldDB" id="A0A2T3HL81"/>
<dbReference type="EMBL" id="PYLS01000005">
    <property type="protein sequence ID" value="PST83179.1"/>
    <property type="molecule type" value="Genomic_DNA"/>
</dbReference>
<accession>A0A2T3HL81</accession>
<name>A0A2T3HL81_9SPHI</name>
<sequence length="317" mass="36265">MSGAEFTDLIVATHLDRKVGKDQESSAAFDVREAHWLSIYEIGRLEFYAFLYSHCQDAHDLRNWLVELKGADEVAKANLRFEQYINGSVTGRTATAVPHTLLTAGDLEHWRDHGFLKISAHIPPDYCDAVKAYICEYLHIDLHDRTTWYPAQSDWQGLMLQTYQHPAIAAIRQHPDSSQLFAELYQTYNIVANTEKVSYNPPETASWTFRHDRLHWDIDMSKAADYYIQGLVYLDDVPENRGPLRLVPGFHHQYNAYVKTFETPEAAQVSIQKHPDAIPVPGKKGDVILWQQTLPHAASANHSSLPRFVQYVSFTKL</sequence>
<gene>
    <name evidence="1" type="ORF">C7T94_11305</name>
</gene>
<protein>
    <recommendedName>
        <fullName evidence="3">Phytanoyl-CoA dioxygenase</fullName>
    </recommendedName>
</protein>
<organism evidence="1 2">
    <name type="scientific">Pedobacter yulinensis</name>
    <dbReference type="NCBI Taxonomy" id="2126353"/>
    <lineage>
        <taxon>Bacteria</taxon>
        <taxon>Pseudomonadati</taxon>
        <taxon>Bacteroidota</taxon>
        <taxon>Sphingobacteriia</taxon>
        <taxon>Sphingobacteriales</taxon>
        <taxon>Sphingobacteriaceae</taxon>
        <taxon>Pedobacter</taxon>
    </lineage>
</organism>
<dbReference type="RefSeq" id="WP_107215439.1">
    <property type="nucleotide sequence ID" value="NZ_KZ686269.1"/>
</dbReference>
<dbReference type="PANTHER" id="PTHR31630:SF6">
    <property type="entry name" value="PHYTANOYL-COA DIOXYGENASE-RELATED"/>
    <property type="match status" value="1"/>
</dbReference>
<reference evidence="1 2" key="1">
    <citation type="submission" date="2018-03" db="EMBL/GenBank/DDBJ databases">
        <authorList>
            <person name="Keele B.F."/>
        </authorList>
    </citation>
    <scope>NUCLEOTIDE SEQUENCE [LARGE SCALE GENOMIC DNA]</scope>
    <source>
        <strain evidence="1 2">YL28-9</strain>
    </source>
</reference>
<dbReference type="Gene3D" id="2.60.120.620">
    <property type="entry name" value="q2cbj1_9rhob like domain"/>
    <property type="match status" value="1"/>
</dbReference>
<dbReference type="PANTHER" id="PTHR31630">
    <property type="entry name" value="PHYTANOYL-COA DIOXYGENASE-RELATED-RELATED"/>
    <property type="match status" value="1"/>
</dbReference>
<dbReference type="Pfam" id="PF05721">
    <property type="entry name" value="PhyH"/>
    <property type="match status" value="1"/>
</dbReference>
<dbReference type="InterPro" id="IPR008775">
    <property type="entry name" value="Phytyl_CoA_dOase-like"/>
</dbReference>
<proteinExistence type="predicted"/>
<evidence type="ECO:0000313" key="2">
    <source>
        <dbReference type="Proteomes" id="UP000240912"/>
    </source>
</evidence>
<comment type="caution">
    <text evidence="1">The sequence shown here is derived from an EMBL/GenBank/DDBJ whole genome shotgun (WGS) entry which is preliminary data.</text>
</comment>